<dbReference type="Proteomes" id="UP000825935">
    <property type="component" value="Chromosome 17"/>
</dbReference>
<dbReference type="InterPro" id="IPR000627">
    <property type="entry name" value="Intradiol_dOase_C"/>
</dbReference>
<accession>A0A8T2SSF1</accession>
<comment type="caution">
    <text evidence="3">The sequence shown here is derived from an EMBL/GenBank/DDBJ whole genome shotgun (WGS) entry which is preliminary data.</text>
</comment>
<evidence type="ECO:0000313" key="3">
    <source>
        <dbReference type="EMBL" id="KAH7372441.1"/>
    </source>
</evidence>
<dbReference type="AlphaFoldDB" id="A0A8T2SSF1"/>
<keyword evidence="4" id="KW-1185">Reference proteome</keyword>
<name>A0A8T2SSF1_CERRI</name>
<organism evidence="3 4">
    <name type="scientific">Ceratopteris richardii</name>
    <name type="common">Triangle waterfern</name>
    <dbReference type="NCBI Taxonomy" id="49495"/>
    <lineage>
        <taxon>Eukaryota</taxon>
        <taxon>Viridiplantae</taxon>
        <taxon>Streptophyta</taxon>
        <taxon>Embryophyta</taxon>
        <taxon>Tracheophyta</taxon>
        <taxon>Polypodiopsida</taxon>
        <taxon>Polypodiidae</taxon>
        <taxon>Polypodiales</taxon>
        <taxon>Pteridineae</taxon>
        <taxon>Pteridaceae</taxon>
        <taxon>Parkerioideae</taxon>
        <taxon>Ceratopteris</taxon>
    </lineage>
</organism>
<dbReference type="PANTHER" id="PTHR34315">
    <property type="match status" value="1"/>
</dbReference>
<dbReference type="Gene3D" id="2.60.130.10">
    <property type="entry name" value="Aromatic compound dioxygenase"/>
    <property type="match status" value="1"/>
</dbReference>
<proteinExistence type="predicted"/>
<dbReference type="OrthoDB" id="2020622at2759"/>
<protein>
    <recommendedName>
        <fullName evidence="2">Intradiol ring-cleavage dioxygenases domain-containing protein</fullName>
    </recommendedName>
</protein>
<sequence>MGFPLVHSGAKRHRPQVSFHAVNLISLIALLRGCLMEARPPHPSPIHPTPHSPPTPHWQPPPHFPPSPTWPPPPPSTPSPPPPPSASNCTQFAERTEGPYWIEENIKASNVRLNLTYGVPLNITFKIANGTLSEQAGECVPIEGARVDLWSARYDGVYSDVEEDGTVGETWLRGYQLTNSTGYVTFYTIFPGWYTSRTVHIHIRVRIYAEDGNTTLFEDTTQLFFNDTITAALFTDVYPYNSRGFAIRDTYNSNDPLFTSTNMIVLEGNYTDSDGYRSLVDMSLPYSFSVSLQSNGARIISGERVGYGFASIK</sequence>
<feature type="domain" description="Intradiol ring-cleavage dioxygenases" evidence="2">
    <location>
        <begin position="97"/>
        <end position="198"/>
    </location>
</feature>
<feature type="region of interest" description="Disordered" evidence="1">
    <location>
        <begin position="41"/>
        <end position="91"/>
    </location>
</feature>
<feature type="compositionally biased region" description="Pro residues" evidence="1">
    <location>
        <begin position="41"/>
        <end position="85"/>
    </location>
</feature>
<dbReference type="EMBL" id="CM035422">
    <property type="protein sequence ID" value="KAH7372441.1"/>
    <property type="molecule type" value="Genomic_DNA"/>
</dbReference>
<evidence type="ECO:0000313" key="4">
    <source>
        <dbReference type="Proteomes" id="UP000825935"/>
    </source>
</evidence>
<reference evidence="3" key="1">
    <citation type="submission" date="2021-08" db="EMBL/GenBank/DDBJ databases">
        <title>WGS assembly of Ceratopteris richardii.</title>
        <authorList>
            <person name="Marchant D.B."/>
            <person name="Chen G."/>
            <person name="Jenkins J."/>
            <person name="Shu S."/>
            <person name="Leebens-Mack J."/>
            <person name="Grimwood J."/>
            <person name="Schmutz J."/>
            <person name="Soltis P."/>
            <person name="Soltis D."/>
            <person name="Chen Z.-H."/>
        </authorList>
    </citation>
    <scope>NUCLEOTIDE SEQUENCE</scope>
    <source>
        <strain evidence="3">Whitten #5841</strain>
        <tissue evidence="3">Leaf</tissue>
    </source>
</reference>
<dbReference type="Pfam" id="PF00775">
    <property type="entry name" value="Dioxygenase_C"/>
    <property type="match status" value="1"/>
</dbReference>
<dbReference type="GO" id="GO:0016702">
    <property type="term" value="F:oxidoreductase activity, acting on single donors with incorporation of molecular oxygen, incorporation of two atoms of oxygen"/>
    <property type="evidence" value="ECO:0007669"/>
    <property type="project" value="InterPro"/>
</dbReference>
<evidence type="ECO:0000259" key="2">
    <source>
        <dbReference type="Pfam" id="PF00775"/>
    </source>
</evidence>
<dbReference type="InterPro" id="IPR015889">
    <property type="entry name" value="Intradiol_dOase_core"/>
</dbReference>
<dbReference type="GO" id="GO:0008199">
    <property type="term" value="F:ferric iron binding"/>
    <property type="evidence" value="ECO:0007669"/>
    <property type="project" value="InterPro"/>
</dbReference>
<gene>
    <name evidence="3" type="ORF">KP509_17G004600</name>
</gene>
<dbReference type="SUPFAM" id="SSF49482">
    <property type="entry name" value="Aromatic compound dioxygenase"/>
    <property type="match status" value="1"/>
</dbReference>
<dbReference type="OMA" id="MEARPPH"/>
<evidence type="ECO:0000256" key="1">
    <source>
        <dbReference type="SAM" id="MobiDB-lite"/>
    </source>
</evidence>
<dbReference type="PANTHER" id="PTHR34315:SF1">
    <property type="entry name" value="INTRADIOL RING-CLEAVAGE DIOXYGENASES DOMAIN-CONTAINING PROTEIN-RELATED"/>
    <property type="match status" value="1"/>
</dbReference>